<accession>A0ABM7PW01</accession>
<name>A0ABM7PW01_SINCY</name>
<dbReference type="PRINTS" id="PR01438">
    <property type="entry name" value="UNVRSLSTRESS"/>
</dbReference>
<dbReference type="PANTHER" id="PTHR46553">
    <property type="entry name" value="ADENINE NUCLEOTIDE ALPHA HYDROLASES-LIKE SUPERFAMILY PROTEIN"/>
    <property type="match status" value="1"/>
</dbReference>
<evidence type="ECO:0000259" key="2">
    <source>
        <dbReference type="Pfam" id="PF00582"/>
    </source>
</evidence>
<evidence type="ECO:0000256" key="1">
    <source>
        <dbReference type="ARBA" id="ARBA00008791"/>
    </source>
</evidence>
<comment type="similarity">
    <text evidence="1">Belongs to the universal stress protein A family.</text>
</comment>
<dbReference type="Pfam" id="PF00582">
    <property type="entry name" value="Usp"/>
    <property type="match status" value="1"/>
</dbReference>
<evidence type="ECO:0000313" key="3">
    <source>
        <dbReference type="EMBL" id="BCT76395.1"/>
    </source>
</evidence>
<evidence type="ECO:0000313" key="4">
    <source>
        <dbReference type="Proteomes" id="UP001319861"/>
    </source>
</evidence>
<protein>
    <submittedName>
        <fullName evidence="3">Universal stress protein</fullName>
    </submittedName>
</protein>
<dbReference type="PANTHER" id="PTHR46553:SF3">
    <property type="entry name" value="ADENINE NUCLEOTIDE ALPHA HYDROLASES-LIKE SUPERFAMILY PROTEIN"/>
    <property type="match status" value="1"/>
</dbReference>
<keyword evidence="4" id="KW-1185">Reference proteome</keyword>
<sequence>MESPGELTPLTGIVVGVDGSAPSVEALRWAARLEPVVGGPITAATVWQFPVSGVGSVYPQWAPEDDAQRMLERALGEAFGDSLPPGLTTHLASGPTAHALIEASRAARLLVVGARGLGGFRGLLLGSVSATCVEHAECPVLVIHHHHAD</sequence>
<dbReference type="SUPFAM" id="SSF52402">
    <property type="entry name" value="Adenine nucleotide alpha hydrolases-like"/>
    <property type="match status" value="1"/>
</dbReference>
<reference evidence="3 4" key="1">
    <citation type="journal article" date="2021" name="J. Biosci. Bioeng.">
        <title>Identification and characterization of a chc gene cluster responsible for the aromatization pathway of cyclohexanecarboxylate degradation in Sinomonas cyclohexanicum ATCC 51369.</title>
        <authorList>
            <person name="Yamamoto T."/>
            <person name="Hasegawa Y."/>
            <person name="Lau P.C.K."/>
            <person name="Iwaki H."/>
        </authorList>
    </citation>
    <scope>NUCLEOTIDE SEQUENCE [LARGE SCALE GENOMIC DNA]</scope>
    <source>
        <strain evidence="3 4">ATCC 51369</strain>
    </source>
</reference>
<dbReference type="InterPro" id="IPR006016">
    <property type="entry name" value="UspA"/>
</dbReference>
<gene>
    <name evidence="3" type="ORF">SCMU_22370</name>
</gene>
<feature type="domain" description="UspA" evidence="2">
    <location>
        <begin position="13"/>
        <end position="144"/>
    </location>
</feature>
<dbReference type="Gene3D" id="3.40.50.620">
    <property type="entry name" value="HUPs"/>
    <property type="match status" value="1"/>
</dbReference>
<dbReference type="InterPro" id="IPR014729">
    <property type="entry name" value="Rossmann-like_a/b/a_fold"/>
</dbReference>
<dbReference type="InterPro" id="IPR006015">
    <property type="entry name" value="Universal_stress_UspA"/>
</dbReference>
<organism evidence="3 4">
    <name type="scientific">Sinomonas cyclohexanicum</name>
    <name type="common">Corynebacterium cyclohexanicum</name>
    <dbReference type="NCBI Taxonomy" id="322009"/>
    <lineage>
        <taxon>Bacteria</taxon>
        <taxon>Bacillati</taxon>
        <taxon>Actinomycetota</taxon>
        <taxon>Actinomycetes</taxon>
        <taxon>Micrococcales</taxon>
        <taxon>Micrococcaceae</taxon>
        <taxon>Sinomonas</taxon>
    </lineage>
</organism>
<dbReference type="EMBL" id="AP024525">
    <property type="protein sequence ID" value="BCT76395.1"/>
    <property type="molecule type" value="Genomic_DNA"/>
</dbReference>
<dbReference type="Proteomes" id="UP001319861">
    <property type="component" value="Chromosome"/>
</dbReference>
<proteinExistence type="inferred from homology"/>
<dbReference type="RefSeq" id="WP_229229224.1">
    <property type="nucleotide sequence ID" value="NZ_AP024525.1"/>
</dbReference>